<dbReference type="Pfam" id="PF13725">
    <property type="entry name" value="tRNA_bind_2"/>
    <property type="match status" value="1"/>
</dbReference>
<dbReference type="EMBL" id="JARKIK010000056">
    <property type="protein sequence ID" value="KAK8732566.1"/>
    <property type="molecule type" value="Genomic_DNA"/>
</dbReference>
<dbReference type="Pfam" id="PF05127">
    <property type="entry name" value="NAT10_TcmA_helicase"/>
    <property type="match status" value="1"/>
</dbReference>
<evidence type="ECO:0000256" key="3">
    <source>
        <dbReference type="ARBA" id="ARBA00022679"/>
    </source>
</evidence>
<feature type="region of interest" description="Disordered" evidence="11">
    <location>
        <begin position="975"/>
        <end position="996"/>
    </location>
</feature>
<dbReference type="InterPro" id="IPR032672">
    <property type="entry name" value="TmcA/NAT10/Kre33"/>
</dbReference>
<comment type="function">
    <text evidence="10">RNA cytidine acetyltransferase with specificity toward both 18S rRNA and tRNAs. Catalyzes the formation of N(4)-acetylcytidine (ac4C) in 18S rRNA. Required for early nucleolar cleavages of precursor rRNA at sites A0, A1 and A2 during 18S rRNA synthesis. Catalyzes the formation of ac4C in serine and leucine tRNAs. Requires a tRNA-binding adapter protein for full tRNA acetyltransferase activity but not for 18S rRNA acetylation.</text>
</comment>
<feature type="binding site" evidence="10">
    <location>
        <position position="466"/>
    </location>
    <ligand>
        <name>ATP</name>
        <dbReference type="ChEBI" id="CHEBI:30616"/>
    </ligand>
</feature>
<feature type="domain" description="Possible tRNA binding" evidence="15">
    <location>
        <begin position="761"/>
        <end position="972"/>
    </location>
</feature>
<dbReference type="InterPro" id="IPR027417">
    <property type="entry name" value="P-loop_NTPase"/>
</dbReference>
<dbReference type="InterPro" id="IPR016181">
    <property type="entry name" value="Acyl_CoA_acyltransferase"/>
</dbReference>
<dbReference type="Gene3D" id="3.40.50.11040">
    <property type="match status" value="1"/>
</dbReference>
<dbReference type="GO" id="GO:0051391">
    <property type="term" value="P:tRNA acetylation"/>
    <property type="evidence" value="ECO:0007669"/>
    <property type="project" value="UniProtKB-UniRule"/>
</dbReference>
<dbReference type="HAMAP" id="MF_03211">
    <property type="entry name" value="RNA_acetyltr_Nat10"/>
    <property type="match status" value="1"/>
</dbReference>
<keyword evidence="5 10" id="KW-0547">Nucleotide-binding</keyword>
<feature type="domain" description="N-acetyltransferase" evidence="14">
    <location>
        <begin position="524"/>
        <end position="750"/>
    </location>
</feature>
<dbReference type="InterPro" id="IPR027992">
    <property type="entry name" value="tRNA_bind_dom"/>
</dbReference>
<feature type="domain" description="TmcA/NAT10 N-terminal" evidence="13">
    <location>
        <begin position="8"/>
        <end position="198"/>
    </location>
</feature>
<evidence type="ECO:0000256" key="4">
    <source>
        <dbReference type="ARBA" id="ARBA00022694"/>
    </source>
</evidence>
<sequence>MKRKLDNRIRILIENGAALGHRTLMVLVGDKSRDQVVFLHHMLSKSSLKQSNVLWCYKKELAFSSNKKKRMKQLKARLRTGLAEINEDDPFEMFVSMTDIRYCFYRETHKILGNTYRMCVLQDFEALTPNILCRTIETVEGGGLIVILLQTVTSLRQLYALSMDVHARYRTEAHRYVVPRFNERFILSLASCTTCVVMDDQLRILPVSSHLRDLQPVPPISASTPLSPQDSELKDLKESLKDNPPVGLLVDLCKTLDQAKSVLQFIVAITEKTLRTTVTLTAARGRGKSAALGISIAGAIAFGYSNIFVSSPSPENLNTLFEFVVKGLNAMGYEEHLNYEVLRSTDPQFKKCVMRVTVTRDRHQVIQYITPNESNTLGQAELVVIDEAAAIPLPLVRKLLGPYLVFLSSTVSGYEGTGRSLSLKLIDQLRNQAKGKATDSSVSDKKSATAELGRVLHEITLEESIRYKMGDPVEAWLHQLLCLEASLSTLPPTLPQPNECQLFYVNRDTLFGYHKVSEKFLKAVMGLLVSSHYRNTPDDLQTLSDAPAHHLFVLLPPQDQTKGDALPSVLCVIQVALEGKISKSSVLSALTQGEKPAGDLIPWTVSNQFQNHDFPQLSGARIVRIATHPNIQGQGYGSQALSQLCDYYAEAAVHADYTDTPTPEANHPTLIHDDQVGLLEEKLGPNTQPLSLLQSLSERPPEALHYLGVSYGATQQLLSFWKRAGFSPVYLSQMFNRVTGEQTVIMLKVLGEDKESRETSWLADLWFDFRKRLITLLSFSFKNYDCKFALNILTNSIYKRKEEPSICELDLHLTSEDVLRLDMFLRHQCEAPLIADIVPTLARLYFLKKIPNFKLKPVQAAVLCGVGIQRKMTHTVATELGVEHSIVLSQMHTLISDLTKQIKRIRQIAEKKSLENSTEEPEVDQNVMKDLTLSLKNSAQKMKAKEADDREKVTQLIDVTQFGIKTKEEEIQVLSESKKRSKWPKEEKKKKLKLAS</sequence>
<protein>
    <recommendedName>
        <fullName evidence="9 10">RNA cytidine acetyltransferase</fullName>
        <ecNumber evidence="10">2.3.1.-</ecNumber>
    </recommendedName>
    <alternativeName>
        <fullName evidence="10">18S rRNA cytosine acetyltransferase</fullName>
    </alternativeName>
</protein>
<dbReference type="GO" id="GO:0005730">
    <property type="term" value="C:nucleolus"/>
    <property type="evidence" value="ECO:0007669"/>
    <property type="project" value="UniProtKB-SubCell"/>
</dbReference>
<dbReference type="CDD" id="cd04301">
    <property type="entry name" value="NAT_SF"/>
    <property type="match status" value="1"/>
</dbReference>
<dbReference type="GO" id="GO:0030686">
    <property type="term" value="C:90S preribosome"/>
    <property type="evidence" value="ECO:0007669"/>
    <property type="project" value="TreeGrafter"/>
</dbReference>
<dbReference type="InterPro" id="IPR000182">
    <property type="entry name" value="GNAT_dom"/>
</dbReference>
<keyword evidence="17" id="KW-1185">Reference proteome</keyword>
<dbReference type="Pfam" id="PF13718">
    <property type="entry name" value="GNAT_acetyltr_2"/>
    <property type="match status" value="1"/>
</dbReference>
<dbReference type="PANTHER" id="PTHR10925">
    <property type="entry name" value="N-ACETYLTRANSFERASE 10"/>
    <property type="match status" value="1"/>
</dbReference>
<dbReference type="GO" id="GO:0005524">
    <property type="term" value="F:ATP binding"/>
    <property type="evidence" value="ECO:0007669"/>
    <property type="project" value="UniProtKB-UniRule"/>
</dbReference>
<dbReference type="Gene3D" id="3.40.630.30">
    <property type="match status" value="1"/>
</dbReference>
<accession>A0AAW0WKE0</accession>
<evidence type="ECO:0000313" key="16">
    <source>
        <dbReference type="EMBL" id="KAK8732566.1"/>
    </source>
</evidence>
<organism evidence="16 17">
    <name type="scientific">Cherax quadricarinatus</name>
    <name type="common">Australian red claw crayfish</name>
    <dbReference type="NCBI Taxonomy" id="27406"/>
    <lineage>
        <taxon>Eukaryota</taxon>
        <taxon>Metazoa</taxon>
        <taxon>Ecdysozoa</taxon>
        <taxon>Arthropoda</taxon>
        <taxon>Crustacea</taxon>
        <taxon>Multicrustacea</taxon>
        <taxon>Malacostraca</taxon>
        <taxon>Eumalacostraca</taxon>
        <taxon>Eucarida</taxon>
        <taxon>Decapoda</taxon>
        <taxon>Pleocyemata</taxon>
        <taxon>Astacidea</taxon>
        <taxon>Parastacoidea</taxon>
        <taxon>Parastacidae</taxon>
        <taxon>Cherax</taxon>
    </lineage>
</organism>
<keyword evidence="8 10" id="KW-0012">Acyltransferase</keyword>
<dbReference type="Proteomes" id="UP001445076">
    <property type="component" value="Unassembled WGS sequence"/>
</dbReference>
<dbReference type="InterPro" id="IPR033688">
    <property type="entry name" value="NAT10"/>
</dbReference>
<keyword evidence="3 10" id="KW-0808">Transferase</keyword>
<evidence type="ECO:0000256" key="9">
    <source>
        <dbReference type="ARBA" id="ARBA00068357"/>
    </source>
</evidence>
<evidence type="ECO:0000256" key="11">
    <source>
        <dbReference type="SAM" id="MobiDB-lite"/>
    </source>
</evidence>
<evidence type="ECO:0000256" key="6">
    <source>
        <dbReference type="ARBA" id="ARBA00022840"/>
    </source>
</evidence>
<comment type="subcellular location">
    <subcellularLocation>
        <location evidence="1 10">Nucleus</location>
        <location evidence="1 10">Nucleolus</location>
    </subcellularLocation>
</comment>
<evidence type="ECO:0000256" key="10">
    <source>
        <dbReference type="HAMAP-Rule" id="MF_03211"/>
    </source>
</evidence>
<dbReference type="InterPro" id="IPR013562">
    <property type="entry name" value="TmcA/NAT10_N"/>
</dbReference>
<dbReference type="GO" id="GO:0000049">
    <property type="term" value="F:tRNA binding"/>
    <property type="evidence" value="ECO:0007669"/>
    <property type="project" value="TreeGrafter"/>
</dbReference>
<reference evidence="16 17" key="1">
    <citation type="journal article" date="2024" name="BMC Genomics">
        <title>Genome assembly of redclaw crayfish (Cherax quadricarinatus) provides insights into its immune adaptation and hypoxia tolerance.</title>
        <authorList>
            <person name="Liu Z."/>
            <person name="Zheng J."/>
            <person name="Li H."/>
            <person name="Fang K."/>
            <person name="Wang S."/>
            <person name="He J."/>
            <person name="Zhou D."/>
            <person name="Weng S."/>
            <person name="Chi M."/>
            <person name="Gu Z."/>
            <person name="He J."/>
            <person name="Li F."/>
            <person name="Wang M."/>
        </authorList>
    </citation>
    <scope>NUCLEOTIDE SEQUENCE [LARGE SCALE GENOMIC DNA]</scope>
    <source>
        <strain evidence="16">ZL_2023a</strain>
    </source>
</reference>
<comment type="caution">
    <text evidence="16">The sequence shown here is derived from an EMBL/GenBank/DDBJ whole genome shotgun (WGS) entry which is preliminary data.</text>
</comment>
<evidence type="ECO:0000256" key="1">
    <source>
        <dbReference type="ARBA" id="ARBA00004604"/>
    </source>
</evidence>
<evidence type="ECO:0000259" key="15">
    <source>
        <dbReference type="Pfam" id="PF13725"/>
    </source>
</evidence>
<dbReference type="GO" id="GO:1904812">
    <property type="term" value="P:rRNA acetylation involved in maturation of SSU-rRNA"/>
    <property type="evidence" value="ECO:0007669"/>
    <property type="project" value="InterPro"/>
</dbReference>
<dbReference type="FunFam" id="3.40.50.300:FF:002218">
    <property type="entry name" value="tRNA(Met) cytidine acetyltransferase TmcA"/>
    <property type="match status" value="1"/>
</dbReference>
<evidence type="ECO:0000259" key="14">
    <source>
        <dbReference type="Pfam" id="PF13718"/>
    </source>
</evidence>
<dbReference type="Gene3D" id="3.40.50.300">
    <property type="entry name" value="P-loop containing nucleotide triphosphate hydrolases"/>
    <property type="match status" value="1"/>
</dbReference>
<keyword evidence="6 10" id="KW-0067">ATP-binding</keyword>
<evidence type="ECO:0000256" key="5">
    <source>
        <dbReference type="ARBA" id="ARBA00022741"/>
    </source>
</evidence>
<feature type="domain" description="TcmA/NAT10 helicase" evidence="12">
    <location>
        <begin position="280"/>
        <end position="484"/>
    </location>
</feature>
<evidence type="ECO:0000259" key="13">
    <source>
        <dbReference type="Pfam" id="PF08351"/>
    </source>
</evidence>
<dbReference type="InterPro" id="IPR007807">
    <property type="entry name" value="TcmA/NAT10_helicase"/>
</dbReference>
<evidence type="ECO:0000256" key="2">
    <source>
        <dbReference type="ARBA" id="ARBA00022552"/>
    </source>
</evidence>
<evidence type="ECO:0000256" key="7">
    <source>
        <dbReference type="ARBA" id="ARBA00023242"/>
    </source>
</evidence>
<feature type="binding site" evidence="10">
    <location>
        <begin position="625"/>
        <end position="627"/>
    </location>
    <ligand>
        <name>acetyl-CoA</name>
        <dbReference type="ChEBI" id="CHEBI:57288"/>
    </ligand>
</feature>
<keyword evidence="4 10" id="KW-0819">tRNA processing</keyword>
<dbReference type="PANTHER" id="PTHR10925:SF5">
    <property type="entry name" value="RNA CYTIDINE ACETYLTRANSFERASE"/>
    <property type="match status" value="1"/>
</dbReference>
<evidence type="ECO:0000256" key="8">
    <source>
        <dbReference type="ARBA" id="ARBA00023315"/>
    </source>
</evidence>
<keyword evidence="7 10" id="KW-0539">Nucleus</keyword>
<dbReference type="GO" id="GO:1990883">
    <property type="term" value="F:18S rRNA cytidine N-acetyltransferase activity"/>
    <property type="evidence" value="ECO:0007669"/>
    <property type="project" value="TreeGrafter"/>
</dbReference>
<evidence type="ECO:0000259" key="12">
    <source>
        <dbReference type="Pfam" id="PF05127"/>
    </source>
</evidence>
<comment type="catalytic activity">
    <reaction evidence="10">
        <text>a cytidine in tRNA + acetyl-CoA + ATP + H2O = an N(4)-acetylcytidine in tRNA + ADP + phosphate + CoA + H(+)</text>
        <dbReference type="Rhea" id="RHEA:53876"/>
        <dbReference type="Rhea" id="RHEA-COMP:13670"/>
        <dbReference type="Rhea" id="RHEA-COMP:13671"/>
        <dbReference type="ChEBI" id="CHEBI:15377"/>
        <dbReference type="ChEBI" id="CHEBI:15378"/>
        <dbReference type="ChEBI" id="CHEBI:30616"/>
        <dbReference type="ChEBI" id="CHEBI:43474"/>
        <dbReference type="ChEBI" id="CHEBI:57287"/>
        <dbReference type="ChEBI" id="CHEBI:57288"/>
        <dbReference type="ChEBI" id="CHEBI:74900"/>
        <dbReference type="ChEBI" id="CHEBI:82748"/>
        <dbReference type="ChEBI" id="CHEBI:456216"/>
    </reaction>
</comment>
<feature type="binding site" evidence="10">
    <location>
        <begin position="285"/>
        <end position="294"/>
    </location>
    <ligand>
        <name>ATP</name>
        <dbReference type="ChEBI" id="CHEBI:30616"/>
    </ligand>
</feature>
<dbReference type="SUPFAM" id="SSF55729">
    <property type="entry name" value="Acyl-CoA N-acyltransferases (Nat)"/>
    <property type="match status" value="1"/>
</dbReference>
<dbReference type="Pfam" id="PF08351">
    <property type="entry name" value="TmcA_N"/>
    <property type="match status" value="1"/>
</dbReference>
<comment type="similarity">
    <text evidence="10">Belongs to the RNA cytidine acetyltransferase family. NAT10 subfamily.</text>
</comment>
<comment type="caution">
    <text evidence="10">Lacks conserved residue(s) required for the propagation of feature annotation.</text>
</comment>
<dbReference type="AlphaFoldDB" id="A0AAW0WKE0"/>
<proteinExistence type="inferred from homology"/>
<keyword evidence="2 10" id="KW-0698">rRNA processing</keyword>
<dbReference type="EC" id="2.3.1.-" evidence="10"/>
<evidence type="ECO:0000313" key="17">
    <source>
        <dbReference type="Proteomes" id="UP001445076"/>
    </source>
</evidence>
<comment type="catalytic activity">
    <reaction evidence="10">
        <text>a cytidine in 18S rRNA + acetyl-CoA + ATP + H2O = an N(4)-acetylcytidine in 18S rRNA + ADP + phosphate + CoA + H(+)</text>
        <dbReference type="Rhea" id="RHEA:51424"/>
        <dbReference type="Rhea" id="RHEA-COMP:13575"/>
        <dbReference type="Rhea" id="RHEA-COMP:13576"/>
        <dbReference type="ChEBI" id="CHEBI:15377"/>
        <dbReference type="ChEBI" id="CHEBI:15378"/>
        <dbReference type="ChEBI" id="CHEBI:30616"/>
        <dbReference type="ChEBI" id="CHEBI:43474"/>
        <dbReference type="ChEBI" id="CHEBI:57287"/>
        <dbReference type="ChEBI" id="CHEBI:57288"/>
        <dbReference type="ChEBI" id="CHEBI:74900"/>
        <dbReference type="ChEBI" id="CHEBI:82748"/>
        <dbReference type="ChEBI" id="CHEBI:456216"/>
    </reaction>
</comment>
<feature type="binding site" evidence="10">
    <location>
        <position position="723"/>
    </location>
    <ligand>
        <name>acetyl-CoA</name>
        <dbReference type="ChEBI" id="CHEBI:57288"/>
    </ligand>
</feature>
<gene>
    <name evidence="16" type="ORF">OTU49_006823</name>
</gene>
<name>A0AAW0WKE0_CHEQU</name>